<dbReference type="GO" id="GO:0035435">
    <property type="term" value="P:phosphate ion transmembrane transport"/>
    <property type="evidence" value="ECO:0007669"/>
    <property type="project" value="TreeGrafter"/>
</dbReference>
<dbReference type="InterPro" id="IPR000849">
    <property type="entry name" value="Sugar_P_transporter"/>
</dbReference>
<feature type="transmembrane region" description="Helical" evidence="6">
    <location>
        <begin position="171"/>
        <end position="192"/>
    </location>
</feature>
<reference evidence="8 9" key="1">
    <citation type="journal article" date="2018" name="Genome Biol. Evol.">
        <title>Multiple Roots of Fruiting Body Formation in Amoebozoa.</title>
        <authorList>
            <person name="Hillmann F."/>
            <person name="Forbes G."/>
            <person name="Novohradska S."/>
            <person name="Ferling I."/>
            <person name="Riege K."/>
            <person name="Groth M."/>
            <person name="Westermann M."/>
            <person name="Marz M."/>
            <person name="Spaller T."/>
            <person name="Winckler T."/>
            <person name="Schaap P."/>
            <person name="Glockner G."/>
        </authorList>
    </citation>
    <scope>NUCLEOTIDE SEQUENCE [LARGE SCALE GENOMIC DNA]</scope>
    <source>
        <strain evidence="8 9">Jena</strain>
    </source>
</reference>
<dbReference type="Gene3D" id="1.20.1250.20">
    <property type="entry name" value="MFS general substrate transporter like domains"/>
    <property type="match status" value="2"/>
</dbReference>
<feature type="transmembrane region" description="Helical" evidence="6">
    <location>
        <begin position="269"/>
        <end position="293"/>
    </location>
</feature>
<dbReference type="EMBL" id="MDYQ01000068">
    <property type="protein sequence ID" value="PRP84189.1"/>
    <property type="molecule type" value="Genomic_DNA"/>
</dbReference>
<dbReference type="PROSITE" id="PS50850">
    <property type="entry name" value="MFS"/>
    <property type="match status" value="1"/>
</dbReference>
<evidence type="ECO:0000313" key="8">
    <source>
        <dbReference type="EMBL" id="PRP84189.1"/>
    </source>
</evidence>
<evidence type="ECO:0000313" key="9">
    <source>
        <dbReference type="Proteomes" id="UP000241769"/>
    </source>
</evidence>
<feature type="transmembrane region" description="Helical" evidence="6">
    <location>
        <begin position="198"/>
        <end position="220"/>
    </location>
</feature>
<feature type="transmembrane region" description="Helical" evidence="6">
    <location>
        <begin position="80"/>
        <end position="99"/>
    </location>
</feature>
<dbReference type="GO" id="GO:0012505">
    <property type="term" value="C:endomembrane system"/>
    <property type="evidence" value="ECO:0007669"/>
    <property type="project" value="UniProtKB-SubCell"/>
</dbReference>
<feature type="transmembrane region" description="Helical" evidence="6">
    <location>
        <begin position="135"/>
        <end position="159"/>
    </location>
</feature>
<comment type="subcellular location">
    <subcellularLocation>
        <location evidence="1">Endomembrane system</location>
        <topology evidence="1">Multi-pass membrane protein</topology>
    </subcellularLocation>
</comment>
<dbReference type="PANTHER" id="PTHR43826">
    <property type="entry name" value="GLUCOSE-6-PHOSPHATE EXCHANGER SLC37A4"/>
    <property type="match status" value="1"/>
</dbReference>
<dbReference type="GO" id="GO:0016020">
    <property type="term" value="C:membrane"/>
    <property type="evidence" value="ECO:0007669"/>
    <property type="project" value="InterPro"/>
</dbReference>
<protein>
    <submittedName>
        <fullName evidence="8">Putative hexose phosphate transport protein</fullName>
    </submittedName>
</protein>
<accession>A0A2P6NJT3</accession>
<keyword evidence="3 6" id="KW-0812">Transmembrane</keyword>
<dbReference type="InterPro" id="IPR051337">
    <property type="entry name" value="OPA_Antiporter"/>
</dbReference>
<evidence type="ECO:0000256" key="5">
    <source>
        <dbReference type="ARBA" id="ARBA00023136"/>
    </source>
</evidence>
<gene>
    <name evidence="8" type="ORF">PROFUN_08389</name>
</gene>
<evidence type="ECO:0000256" key="2">
    <source>
        <dbReference type="ARBA" id="ARBA00009598"/>
    </source>
</evidence>
<dbReference type="InParanoid" id="A0A2P6NJT3"/>
<dbReference type="InterPro" id="IPR020846">
    <property type="entry name" value="MFS_dom"/>
</dbReference>
<dbReference type="GO" id="GO:0061513">
    <property type="term" value="F:glucose 6-phosphate:phosphate antiporter activity"/>
    <property type="evidence" value="ECO:0007669"/>
    <property type="project" value="TreeGrafter"/>
</dbReference>
<dbReference type="InterPro" id="IPR036259">
    <property type="entry name" value="MFS_trans_sf"/>
</dbReference>
<dbReference type="OrthoDB" id="3639251at2759"/>
<feature type="transmembrane region" description="Helical" evidence="6">
    <location>
        <begin position="364"/>
        <end position="388"/>
    </location>
</feature>
<proteinExistence type="inferred from homology"/>
<evidence type="ECO:0000256" key="4">
    <source>
        <dbReference type="ARBA" id="ARBA00022989"/>
    </source>
</evidence>
<evidence type="ECO:0000256" key="6">
    <source>
        <dbReference type="SAM" id="Phobius"/>
    </source>
</evidence>
<feature type="transmembrane region" description="Helical" evidence="6">
    <location>
        <begin position="427"/>
        <end position="449"/>
    </location>
</feature>
<keyword evidence="5 6" id="KW-0472">Membrane</keyword>
<sequence>MTRFLVTDALSSENLRSRPKAHTMEGTYATHNSAGVTLSHWQKRIMFGCFVCTFMMYAGRRDLNAVLAPFLQDLNLKKTQYGSMSSFFSAAFLFSKLFGGIAADLYVTPRNLLITALIMCGTASIFISASSSPSFLVLLWLLNGLSQGIGWIPIAKILGKWYTKEQRATKWAIAMAAQNIAGAMVAIVGTWIASQHGWRVTMISFGSIIAASSAVAVYHVTDTPKEAGFTHLEDKMSPAIHLDLEADRKTEHHHVGDVDLVNMIFKNKVVWLLFLSNLCMYTVRISILDWILLFAMESRGLTTTGASSCVFWFELFSLAGGFASSYYSDKHCKGNRIPACLYFSAGTALWCVALYSFVSTSYFVNVFIIGMIGFFLNGPHTLLAVAATELVDPRASGTSLGLIGGAVGAAGIAAGMPMGMIIRDQGWNVYVLCLVVTSTMMTVCCFILHTDSEKKEENRVQQDEHHK</sequence>
<dbReference type="SUPFAM" id="SSF103473">
    <property type="entry name" value="MFS general substrate transporter"/>
    <property type="match status" value="1"/>
</dbReference>
<feature type="transmembrane region" description="Helical" evidence="6">
    <location>
        <begin position="339"/>
        <end position="358"/>
    </location>
</feature>
<evidence type="ECO:0000259" key="7">
    <source>
        <dbReference type="PROSITE" id="PS50850"/>
    </source>
</evidence>
<feature type="transmembrane region" description="Helical" evidence="6">
    <location>
        <begin position="305"/>
        <end position="327"/>
    </location>
</feature>
<name>A0A2P6NJT3_9EUKA</name>
<organism evidence="8 9">
    <name type="scientific">Planoprotostelium fungivorum</name>
    <dbReference type="NCBI Taxonomy" id="1890364"/>
    <lineage>
        <taxon>Eukaryota</taxon>
        <taxon>Amoebozoa</taxon>
        <taxon>Evosea</taxon>
        <taxon>Variosea</taxon>
        <taxon>Cavosteliida</taxon>
        <taxon>Cavosteliaceae</taxon>
        <taxon>Planoprotostelium</taxon>
    </lineage>
</organism>
<feature type="domain" description="Major facilitator superfamily (MFS) profile" evidence="7">
    <location>
        <begin position="45"/>
        <end position="453"/>
    </location>
</feature>
<comment type="caution">
    <text evidence="8">The sequence shown here is derived from an EMBL/GenBank/DDBJ whole genome shotgun (WGS) entry which is preliminary data.</text>
</comment>
<dbReference type="STRING" id="1890364.A0A2P6NJT3"/>
<evidence type="ECO:0000256" key="3">
    <source>
        <dbReference type="ARBA" id="ARBA00022692"/>
    </source>
</evidence>
<evidence type="ECO:0000256" key="1">
    <source>
        <dbReference type="ARBA" id="ARBA00004127"/>
    </source>
</evidence>
<dbReference type="InterPro" id="IPR011701">
    <property type="entry name" value="MFS"/>
</dbReference>
<feature type="transmembrane region" description="Helical" evidence="6">
    <location>
        <begin position="400"/>
        <end position="421"/>
    </location>
</feature>
<dbReference type="PANTHER" id="PTHR43826:SF3">
    <property type="entry name" value="GLUCOSE-6-PHOSPHATE EXCHANGER SLC37A4"/>
    <property type="match status" value="1"/>
</dbReference>
<keyword evidence="9" id="KW-1185">Reference proteome</keyword>
<dbReference type="Pfam" id="PF07690">
    <property type="entry name" value="MFS_1"/>
    <property type="match status" value="1"/>
</dbReference>
<comment type="similarity">
    <text evidence="2">Belongs to the major facilitator superfamily. Organophosphate:Pi antiporter (OPA) (TC 2.A.1.4) family.</text>
</comment>
<dbReference type="PIRSF" id="PIRSF002808">
    <property type="entry name" value="Hexose_phosphate_transp"/>
    <property type="match status" value="1"/>
</dbReference>
<dbReference type="AlphaFoldDB" id="A0A2P6NJT3"/>
<keyword evidence="4 6" id="KW-1133">Transmembrane helix</keyword>
<dbReference type="Proteomes" id="UP000241769">
    <property type="component" value="Unassembled WGS sequence"/>
</dbReference>